<dbReference type="PATRIC" id="fig|1423820.4.peg.45"/>
<keyword evidence="1" id="KW-0812">Transmembrane</keyword>
<gene>
    <name evidence="2" type="ORF">FC64_GL000044</name>
</gene>
<evidence type="ECO:0000313" key="2">
    <source>
        <dbReference type="EMBL" id="KRM53123.1"/>
    </source>
</evidence>
<keyword evidence="3" id="KW-1185">Reference proteome</keyword>
<feature type="transmembrane region" description="Helical" evidence="1">
    <location>
        <begin position="20"/>
        <end position="37"/>
    </location>
</feature>
<reference evidence="2 3" key="1">
    <citation type="journal article" date="2015" name="Genome Announc.">
        <title>Expanding the biotechnology potential of lactobacilli through comparative genomics of 213 strains and associated genera.</title>
        <authorList>
            <person name="Sun Z."/>
            <person name="Harris H.M."/>
            <person name="McCann A."/>
            <person name="Guo C."/>
            <person name="Argimon S."/>
            <person name="Zhang W."/>
            <person name="Yang X."/>
            <person name="Jeffery I.B."/>
            <person name="Cooney J.C."/>
            <person name="Kagawa T.F."/>
            <person name="Liu W."/>
            <person name="Song Y."/>
            <person name="Salvetti E."/>
            <person name="Wrobel A."/>
            <person name="Rasinkangas P."/>
            <person name="Parkhill J."/>
            <person name="Rea M.C."/>
            <person name="O'Sullivan O."/>
            <person name="Ritari J."/>
            <person name="Douillard F.P."/>
            <person name="Paul Ross R."/>
            <person name="Yang R."/>
            <person name="Briner A.E."/>
            <person name="Felis G.E."/>
            <person name="de Vos W.M."/>
            <person name="Barrangou R."/>
            <person name="Klaenhammer T.R."/>
            <person name="Caufield P.W."/>
            <person name="Cui Y."/>
            <person name="Zhang H."/>
            <person name="O'Toole P.W."/>
        </authorList>
    </citation>
    <scope>NUCLEOTIDE SEQUENCE [LARGE SCALE GENOMIC DNA]</scope>
    <source>
        <strain evidence="2 3">DSM 20653</strain>
    </source>
</reference>
<comment type="caution">
    <text evidence="2">The sequence shown here is derived from an EMBL/GenBank/DDBJ whole genome shotgun (WGS) entry which is preliminary data.</text>
</comment>
<sequence>MKREYQSVVHYEKENKSTLALGISIFVFVLGLVSALVEMQIKWVDSYQGWYSRCLGICVMITVFFTIWGLACSYKKSQNAIAFAIDSNDQGVWINSGWQSRMIYVPFSMLEIKFTHGMITFKYQKAFFYNKKSKLRMRSLGNESLRVTAVNRNELRNFVAQFNQLTSHDKNIKLPQKAKATSVLVKYEPMFGKGLLFTGLILMLTLICGLGSGSGSSDDSNHDTSDTGTRSTEYIKYNDLKFNKVYATKKFNFVINKGYRAKTAQNKQVVIFNVTVSAKNKYDYLDKDDFYITTDKDIISDGTDYAHNPMNSTFIMVGGKETPVVNQMNDDQNYCDPAFESEGTNKKTMNIVFNLSEPKKSNYFIYSAFNLDSEPNDKDDDRPSYILKFDPQKLEALQ</sequence>
<keyword evidence="1" id="KW-0472">Membrane</keyword>
<organism evidence="2 3">
    <name type="scientific">Ligilactobacillus araffinosus DSM 20653</name>
    <dbReference type="NCBI Taxonomy" id="1423820"/>
    <lineage>
        <taxon>Bacteria</taxon>
        <taxon>Bacillati</taxon>
        <taxon>Bacillota</taxon>
        <taxon>Bacilli</taxon>
        <taxon>Lactobacillales</taxon>
        <taxon>Lactobacillaceae</taxon>
        <taxon>Ligilactobacillus</taxon>
    </lineage>
</organism>
<evidence type="ECO:0000256" key="1">
    <source>
        <dbReference type="SAM" id="Phobius"/>
    </source>
</evidence>
<dbReference type="AlphaFoldDB" id="A0A0R1ZQU9"/>
<protein>
    <submittedName>
        <fullName evidence="2">Uncharacterized protein</fullName>
    </submittedName>
</protein>
<dbReference type="Proteomes" id="UP000051291">
    <property type="component" value="Unassembled WGS sequence"/>
</dbReference>
<feature type="transmembrane region" description="Helical" evidence="1">
    <location>
        <begin position="194"/>
        <end position="213"/>
    </location>
</feature>
<name>A0A0R1ZQU9_9LACO</name>
<evidence type="ECO:0000313" key="3">
    <source>
        <dbReference type="Proteomes" id="UP000051291"/>
    </source>
</evidence>
<dbReference type="RefSeq" id="WP_057906222.1">
    <property type="nucleotide sequence ID" value="NZ_AYYZ01000008.1"/>
</dbReference>
<accession>A0A0R1ZQU9</accession>
<proteinExistence type="predicted"/>
<dbReference type="STRING" id="1423820.FC64_GL000044"/>
<keyword evidence="1" id="KW-1133">Transmembrane helix</keyword>
<feature type="transmembrane region" description="Helical" evidence="1">
    <location>
        <begin position="49"/>
        <end position="71"/>
    </location>
</feature>
<dbReference type="EMBL" id="AYYZ01000008">
    <property type="protein sequence ID" value="KRM53123.1"/>
    <property type="molecule type" value="Genomic_DNA"/>
</dbReference>